<dbReference type="PANTHER" id="PTHR33055">
    <property type="entry name" value="TRANSPOSASE FOR INSERTION SEQUENCE ELEMENT IS1111A"/>
    <property type="match status" value="1"/>
</dbReference>
<dbReference type="EMBL" id="ATAY01000086">
    <property type="protein sequence ID" value="EPR09440.1"/>
    <property type="molecule type" value="Genomic_DNA"/>
</dbReference>
<dbReference type="PATRIC" id="fig|1330534.3.peg.3235"/>
<organism evidence="2 3">
    <name type="scientific">Ruminiclostridium papyrosolvens C7</name>
    <dbReference type="NCBI Taxonomy" id="1330534"/>
    <lineage>
        <taxon>Bacteria</taxon>
        <taxon>Bacillati</taxon>
        <taxon>Bacillota</taxon>
        <taxon>Clostridia</taxon>
        <taxon>Eubacteriales</taxon>
        <taxon>Oscillospiraceae</taxon>
        <taxon>Ruminiclostridium</taxon>
    </lineage>
</organism>
<proteinExistence type="predicted"/>
<sequence length="229" mass="26096">MGKSSHIQGRKGTKFSQQLRGVNLEQVLIVAIDAAKLHQKALICNYFGDIIEKPFFFSANNSGMELLCKKINQAVTATEAVRLFLGIEATGHYYEDIVREMAKRGYHVQILNPYTTFEERAGALNWCKTDDLDLVAIAHAIKSNKATENQLLNGVQRQLHVLTRARRSETRKRASLRTEIRALMDLIWREYQGYADYSAGRARKIKVFSDFWGKASLFFMEHYPHPAAA</sequence>
<dbReference type="AlphaFoldDB" id="U4QZH9"/>
<evidence type="ECO:0000313" key="2">
    <source>
        <dbReference type="EMBL" id="EPR09440.1"/>
    </source>
</evidence>
<protein>
    <recommendedName>
        <fullName evidence="1">Transposase IS110-like N-terminal domain-containing protein</fullName>
    </recommendedName>
</protein>
<feature type="domain" description="Transposase IS110-like N-terminal" evidence="1">
    <location>
        <begin position="30"/>
        <end position="188"/>
    </location>
</feature>
<evidence type="ECO:0000313" key="3">
    <source>
        <dbReference type="Proteomes" id="UP000016860"/>
    </source>
</evidence>
<dbReference type="GO" id="GO:0004803">
    <property type="term" value="F:transposase activity"/>
    <property type="evidence" value="ECO:0007669"/>
    <property type="project" value="InterPro"/>
</dbReference>
<dbReference type="Proteomes" id="UP000016860">
    <property type="component" value="Unassembled WGS sequence"/>
</dbReference>
<dbReference type="PANTHER" id="PTHR33055:SF17">
    <property type="entry name" value="THIRD ORF IN TRANSPOSON ISC1491"/>
    <property type="match status" value="1"/>
</dbReference>
<dbReference type="Pfam" id="PF01548">
    <property type="entry name" value="DEDD_Tnp_IS110"/>
    <property type="match status" value="1"/>
</dbReference>
<name>U4QZH9_9FIRM</name>
<evidence type="ECO:0000259" key="1">
    <source>
        <dbReference type="Pfam" id="PF01548"/>
    </source>
</evidence>
<gene>
    <name evidence="2" type="ORF">L323_16325</name>
</gene>
<dbReference type="OrthoDB" id="9811278at2"/>
<reference evidence="2 3" key="1">
    <citation type="journal article" date="2013" name="Genome Announc.">
        <title>Draft Genome Sequence of the Cellulolytic Bacterium Clostridium papyrosolvens C7 (ATCC 700395).</title>
        <authorList>
            <person name="Zepeda V."/>
            <person name="Dassa B."/>
            <person name="Borovok I."/>
            <person name="Lamed R."/>
            <person name="Bayer E.A."/>
            <person name="Cate J.H."/>
        </authorList>
    </citation>
    <scope>NUCLEOTIDE SEQUENCE [LARGE SCALE GENOMIC DNA]</scope>
    <source>
        <strain evidence="2 3">C7</strain>
    </source>
</reference>
<dbReference type="RefSeq" id="WP_020816680.1">
    <property type="nucleotide sequence ID" value="NZ_ATAY01000086.1"/>
</dbReference>
<dbReference type="InterPro" id="IPR002525">
    <property type="entry name" value="Transp_IS110-like_N"/>
</dbReference>
<dbReference type="GO" id="GO:0003677">
    <property type="term" value="F:DNA binding"/>
    <property type="evidence" value="ECO:0007669"/>
    <property type="project" value="InterPro"/>
</dbReference>
<comment type="caution">
    <text evidence="2">The sequence shown here is derived from an EMBL/GenBank/DDBJ whole genome shotgun (WGS) entry which is preliminary data.</text>
</comment>
<dbReference type="InterPro" id="IPR047650">
    <property type="entry name" value="Transpos_IS110"/>
</dbReference>
<dbReference type="GO" id="GO:0006313">
    <property type="term" value="P:DNA transposition"/>
    <property type="evidence" value="ECO:0007669"/>
    <property type="project" value="InterPro"/>
</dbReference>
<accession>U4QZH9</accession>